<gene>
    <name evidence="1" type="ORF">ICL16_19590</name>
</gene>
<name>A0A8J6XDQ2_9CYAN</name>
<reference evidence="1" key="1">
    <citation type="submission" date="2020-09" db="EMBL/GenBank/DDBJ databases">
        <title>Iningainema tapete sp. nov. (Scytonemataceae, Cyanobacteria) from greenhouses in central Florida (USA) produces two types of nodularin with biosynthetic potential for microcystin-LR and anabaenopeptins.</title>
        <authorList>
            <person name="Berthold D.E."/>
            <person name="Lefler F.W."/>
            <person name="Huang I.-S."/>
            <person name="Abdulla H."/>
            <person name="Zimba P.V."/>
            <person name="Laughinghouse H.D. IV."/>
        </authorList>
    </citation>
    <scope>NUCLEOTIDE SEQUENCE</scope>
    <source>
        <strain evidence="1">BLCCT55</strain>
    </source>
</reference>
<proteinExistence type="predicted"/>
<dbReference type="EMBL" id="JACXAE010000067">
    <property type="protein sequence ID" value="MBD2774215.1"/>
    <property type="molecule type" value="Genomic_DNA"/>
</dbReference>
<evidence type="ECO:0000313" key="1">
    <source>
        <dbReference type="EMBL" id="MBD2774215.1"/>
    </source>
</evidence>
<dbReference type="Gene3D" id="3.90.1300.10">
    <property type="entry name" value="Amidase signature (AS) domain"/>
    <property type="match status" value="1"/>
</dbReference>
<dbReference type="InterPro" id="IPR036928">
    <property type="entry name" value="AS_sf"/>
</dbReference>
<organism evidence="1 2">
    <name type="scientific">Iningainema tapete BLCC-T55</name>
    <dbReference type="NCBI Taxonomy" id="2748662"/>
    <lineage>
        <taxon>Bacteria</taxon>
        <taxon>Bacillati</taxon>
        <taxon>Cyanobacteriota</taxon>
        <taxon>Cyanophyceae</taxon>
        <taxon>Nostocales</taxon>
        <taxon>Scytonemataceae</taxon>
        <taxon>Iningainema tapete</taxon>
    </lineage>
</organism>
<dbReference type="InterPro" id="IPR013424">
    <property type="entry name" value="Ice-binding_C"/>
</dbReference>
<dbReference type="AlphaFoldDB" id="A0A8J6XDQ2"/>
<dbReference type="RefSeq" id="WP_190830941.1">
    <property type="nucleotide sequence ID" value="NZ_CAWPPI010000067.1"/>
</dbReference>
<comment type="caution">
    <text evidence="1">The sequence shown here is derived from an EMBL/GenBank/DDBJ whole genome shotgun (WGS) entry which is preliminary data.</text>
</comment>
<dbReference type="Proteomes" id="UP000629098">
    <property type="component" value="Unassembled WGS sequence"/>
</dbReference>
<sequence length="78" mass="8644">MGIELLGREFDEPTLISIAYSYEQATKHRRPPTTTPPLAGEVFEYQSVPEPSGVLSILALGFYGVSSQLKRKKHKPAI</sequence>
<keyword evidence="2" id="KW-1185">Reference proteome</keyword>
<evidence type="ECO:0000313" key="2">
    <source>
        <dbReference type="Proteomes" id="UP000629098"/>
    </source>
</evidence>
<accession>A0A8J6XDQ2</accession>
<dbReference type="NCBIfam" id="TIGR02595">
    <property type="entry name" value="PEP_CTERM"/>
    <property type="match status" value="1"/>
</dbReference>
<protein>
    <submittedName>
        <fullName evidence="1">PEP-CTERM sorting domain-containing protein</fullName>
    </submittedName>
</protein>